<keyword evidence="3" id="KW-1185">Reference proteome</keyword>
<dbReference type="Proteomes" id="UP000559598">
    <property type="component" value="Unassembled WGS sequence"/>
</dbReference>
<protein>
    <submittedName>
        <fullName evidence="2">Uncharacterized protein</fullName>
    </submittedName>
</protein>
<reference evidence="2 3" key="1">
    <citation type="submission" date="2020-08" db="EMBL/GenBank/DDBJ databases">
        <title>Genomic Encyclopedia of Type Strains, Phase IV (KMG-IV): sequencing the most valuable type-strain genomes for metagenomic binning, comparative biology and taxonomic classification.</title>
        <authorList>
            <person name="Goeker M."/>
        </authorList>
    </citation>
    <scope>NUCLEOTIDE SEQUENCE [LARGE SCALE GENOMIC DNA]</scope>
    <source>
        <strain evidence="2 3">DSM 17075</strain>
    </source>
</reference>
<accession>A0A840E0H0</accession>
<evidence type="ECO:0000313" key="2">
    <source>
        <dbReference type="EMBL" id="MBB4074716.1"/>
    </source>
</evidence>
<feature type="region of interest" description="Disordered" evidence="1">
    <location>
        <begin position="1"/>
        <end position="66"/>
    </location>
</feature>
<sequence length="66" mass="7019">MRVFLSSSPKLACAPPKNGGVPTQVGGEEEREKGYNGGESPAVICQGEKSSKLEIRLSDDPKKDNT</sequence>
<dbReference type="EMBL" id="JACIDE010000019">
    <property type="protein sequence ID" value="MBB4074716.1"/>
    <property type="molecule type" value="Genomic_DNA"/>
</dbReference>
<evidence type="ECO:0000256" key="1">
    <source>
        <dbReference type="SAM" id="MobiDB-lite"/>
    </source>
</evidence>
<organism evidence="2 3">
    <name type="scientific">Anoxybacteroides voinovskiense</name>
    <dbReference type="NCBI Taxonomy" id="230470"/>
    <lineage>
        <taxon>Bacteria</taxon>
        <taxon>Bacillati</taxon>
        <taxon>Bacillota</taxon>
        <taxon>Bacilli</taxon>
        <taxon>Bacillales</taxon>
        <taxon>Anoxybacillaceae</taxon>
        <taxon>Anoxybacteroides</taxon>
    </lineage>
</organism>
<evidence type="ECO:0000313" key="3">
    <source>
        <dbReference type="Proteomes" id="UP000559598"/>
    </source>
</evidence>
<gene>
    <name evidence="2" type="ORF">GGR02_002509</name>
</gene>
<feature type="compositionally biased region" description="Basic and acidic residues" evidence="1">
    <location>
        <begin position="49"/>
        <end position="66"/>
    </location>
</feature>
<name>A0A840E0H0_9BACL</name>
<proteinExistence type="predicted"/>
<dbReference type="AlphaFoldDB" id="A0A840E0H0"/>
<comment type="caution">
    <text evidence="2">The sequence shown here is derived from an EMBL/GenBank/DDBJ whole genome shotgun (WGS) entry which is preliminary data.</text>
</comment>